<dbReference type="InterPro" id="IPR055355">
    <property type="entry name" value="ZP-C"/>
</dbReference>
<reference evidence="5" key="2">
    <citation type="journal article" date="2021" name="Genome Biol. Evol.">
        <title>Developing a high-quality reference genome for a parasitic bivalve with doubly uniparental inheritance (Bivalvia: Unionida).</title>
        <authorList>
            <person name="Smith C.H."/>
        </authorList>
    </citation>
    <scope>NUCLEOTIDE SEQUENCE</scope>
    <source>
        <strain evidence="5">CHS0354</strain>
        <tissue evidence="5">Mantle</tissue>
    </source>
</reference>
<accession>A0AAE0T4G8</accession>
<comment type="caution">
    <text evidence="5">The sequence shown here is derived from an EMBL/GenBank/DDBJ whole genome shotgun (WGS) entry which is preliminary data.</text>
</comment>
<keyword evidence="1" id="KW-0732">Signal</keyword>
<name>A0AAE0T4G8_9BIVA</name>
<feature type="transmembrane region" description="Helical" evidence="3">
    <location>
        <begin position="210"/>
        <end position="234"/>
    </location>
</feature>
<reference evidence="5" key="3">
    <citation type="submission" date="2023-05" db="EMBL/GenBank/DDBJ databases">
        <authorList>
            <person name="Smith C.H."/>
        </authorList>
    </citation>
    <scope>NUCLEOTIDE SEQUENCE</scope>
    <source>
        <strain evidence="5">CHS0354</strain>
        <tissue evidence="5">Mantle</tissue>
    </source>
</reference>
<dbReference type="InterPro" id="IPR001507">
    <property type="entry name" value="ZP_dom"/>
</dbReference>
<evidence type="ECO:0000313" key="6">
    <source>
        <dbReference type="Proteomes" id="UP001195483"/>
    </source>
</evidence>
<evidence type="ECO:0000313" key="5">
    <source>
        <dbReference type="EMBL" id="KAK3603416.1"/>
    </source>
</evidence>
<evidence type="ECO:0000259" key="4">
    <source>
        <dbReference type="PROSITE" id="PS51034"/>
    </source>
</evidence>
<gene>
    <name evidence="5" type="ORF">CHS0354_009395</name>
</gene>
<dbReference type="Pfam" id="PF00100">
    <property type="entry name" value="Zona_pellucida"/>
    <property type="match status" value="1"/>
</dbReference>
<feature type="domain" description="ZP" evidence="4">
    <location>
        <begin position="1"/>
        <end position="182"/>
    </location>
</feature>
<keyword evidence="2" id="KW-1015">Disulfide bond</keyword>
<sequence>MQNGNNIVTYGNDYEFAIPVKCVYPKNSNISTSYIPIVQQVRIMERRNGQLDLTMRQYEAEDYRHPVPFNAYPRQVPLNNDIFIRLAMENNVTGLGLSADNCFATSSPSPVDQNWYQLISSGCPVNNAKIHPSGINDVKFSFHAFNFRHNTSGIVYVHCQVSVCLDTDPACVVGCMTRKKRSASAREGAITSNLISTGPFILAADEGGEAMSTVVVAVSITVAVIATVVAIIGWTRKSKKGADS</sequence>
<evidence type="ECO:0000256" key="2">
    <source>
        <dbReference type="ARBA" id="ARBA00023157"/>
    </source>
</evidence>
<keyword evidence="3" id="KW-0472">Membrane</keyword>
<dbReference type="EMBL" id="JAEAOA010000609">
    <property type="protein sequence ID" value="KAK3603416.1"/>
    <property type="molecule type" value="Genomic_DNA"/>
</dbReference>
<dbReference type="PANTHER" id="PTHR14002">
    <property type="entry name" value="ENDOGLIN/TGF-BETA RECEPTOR TYPE III"/>
    <property type="match status" value="1"/>
</dbReference>
<reference evidence="5" key="1">
    <citation type="journal article" date="2021" name="Genome Biol. Evol.">
        <title>A High-Quality Reference Genome for a Parasitic Bivalve with Doubly Uniparental Inheritance (Bivalvia: Unionida).</title>
        <authorList>
            <person name="Smith C.H."/>
        </authorList>
    </citation>
    <scope>NUCLEOTIDE SEQUENCE</scope>
    <source>
        <strain evidence="5">CHS0354</strain>
    </source>
</reference>
<dbReference type="PANTHER" id="PTHR14002:SF43">
    <property type="entry name" value="DELTA-LIKE PROTEIN"/>
    <property type="match status" value="1"/>
</dbReference>
<organism evidence="5 6">
    <name type="scientific">Potamilus streckersoni</name>
    <dbReference type="NCBI Taxonomy" id="2493646"/>
    <lineage>
        <taxon>Eukaryota</taxon>
        <taxon>Metazoa</taxon>
        <taxon>Spiralia</taxon>
        <taxon>Lophotrochozoa</taxon>
        <taxon>Mollusca</taxon>
        <taxon>Bivalvia</taxon>
        <taxon>Autobranchia</taxon>
        <taxon>Heteroconchia</taxon>
        <taxon>Palaeoheterodonta</taxon>
        <taxon>Unionida</taxon>
        <taxon>Unionoidea</taxon>
        <taxon>Unionidae</taxon>
        <taxon>Ambleminae</taxon>
        <taxon>Lampsilini</taxon>
        <taxon>Potamilus</taxon>
    </lineage>
</organism>
<keyword evidence="3" id="KW-1133">Transmembrane helix</keyword>
<proteinExistence type="predicted"/>
<dbReference type="Proteomes" id="UP001195483">
    <property type="component" value="Unassembled WGS sequence"/>
</dbReference>
<dbReference type="PROSITE" id="PS51034">
    <property type="entry name" value="ZP_2"/>
    <property type="match status" value="1"/>
</dbReference>
<evidence type="ECO:0000256" key="3">
    <source>
        <dbReference type="SAM" id="Phobius"/>
    </source>
</evidence>
<dbReference type="Gene3D" id="2.60.40.4100">
    <property type="entry name" value="Zona pellucida, ZP-C domain"/>
    <property type="match status" value="1"/>
</dbReference>
<keyword evidence="3" id="KW-0812">Transmembrane</keyword>
<protein>
    <recommendedName>
        <fullName evidence="4">ZP domain-containing protein</fullName>
    </recommendedName>
</protein>
<keyword evidence="6" id="KW-1185">Reference proteome</keyword>
<dbReference type="AlphaFoldDB" id="A0AAE0T4G8"/>
<evidence type="ECO:0000256" key="1">
    <source>
        <dbReference type="ARBA" id="ARBA00022729"/>
    </source>
</evidence>
<dbReference type="InterPro" id="IPR042235">
    <property type="entry name" value="ZP-C_dom"/>
</dbReference>